<evidence type="ECO:0000256" key="7">
    <source>
        <dbReference type="ARBA" id="ARBA00022781"/>
    </source>
</evidence>
<dbReference type="GO" id="GO:0046933">
    <property type="term" value="F:proton-transporting ATP synthase activity, rotational mechanism"/>
    <property type="evidence" value="ECO:0007669"/>
    <property type="project" value="UniProtKB-UniRule"/>
</dbReference>
<dbReference type="AlphaFoldDB" id="A0A430A841"/>
<dbReference type="GO" id="GO:0005886">
    <property type="term" value="C:plasma membrane"/>
    <property type="evidence" value="ECO:0007669"/>
    <property type="project" value="UniProtKB-SubCell"/>
</dbReference>
<evidence type="ECO:0000256" key="3">
    <source>
        <dbReference type="ARBA" id="ARBA00022448"/>
    </source>
</evidence>
<dbReference type="EMBL" id="NGJY01000002">
    <property type="protein sequence ID" value="RSU03293.1"/>
    <property type="molecule type" value="Genomic_DNA"/>
</dbReference>
<dbReference type="InterPro" id="IPR020537">
    <property type="entry name" value="ATP_synth_F0_csu_DDCD_BS"/>
</dbReference>
<evidence type="ECO:0000256" key="5">
    <source>
        <dbReference type="ARBA" id="ARBA00022547"/>
    </source>
</evidence>
<dbReference type="GO" id="GO:0033177">
    <property type="term" value="C:proton-transporting two-sector ATPase complex, proton-transporting domain"/>
    <property type="evidence" value="ECO:0007669"/>
    <property type="project" value="InterPro"/>
</dbReference>
<keyword evidence="4 14" id="KW-1003">Cell membrane</keyword>
<comment type="caution">
    <text evidence="14">Lacks conserved residue(s) required for the propagation of feature annotation.</text>
</comment>
<keyword evidence="11 14" id="KW-0472">Membrane</keyword>
<evidence type="ECO:0000256" key="12">
    <source>
        <dbReference type="ARBA" id="ARBA00023310"/>
    </source>
</evidence>
<dbReference type="GO" id="GO:0008289">
    <property type="term" value="F:lipid binding"/>
    <property type="evidence" value="ECO:0007669"/>
    <property type="project" value="UniProtKB-KW"/>
</dbReference>
<organism evidence="16 17">
    <name type="scientific">Vagococcus fessus</name>
    <dbReference type="NCBI Taxonomy" id="120370"/>
    <lineage>
        <taxon>Bacteria</taxon>
        <taxon>Bacillati</taxon>
        <taxon>Bacillota</taxon>
        <taxon>Bacilli</taxon>
        <taxon>Lactobacillales</taxon>
        <taxon>Enterococcaceae</taxon>
        <taxon>Vagococcus</taxon>
    </lineage>
</organism>
<name>A0A430A841_9ENTE</name>
<comment type="subcellular location">
    <subcellularLocation>
        <location evidence="1 14">Cell membrane</location>
        <topology evidence="1 14">Multi-pass membrane protein</topology>
    </subcellularLocation>
</comment>
<evidence type="ECO:0000256" key="1">
    <source>
        <dbReference type="ARBA" id="ARBA00004651"/>
    </source>
</evidence>
<dbReference type="PROSITE" id="PS00605">
    <property type="entry name" value="ATPASE_C"/>
    <property type="match status" value="1"/>
</dbReference>
<keyword evidence="8 14" id="KW-1133">Transmembrane helix</keyword>
<keyword evidence="12 14" id="KW-0066">ATP synthesis</keyword>
<evidence type="ECO:0000256" key="6">
    <source>
        <dbReference type="ARBA" id="ARBA00022692"/>
    </source>
</evidence>
<dbReference type="InterPro" id="IPR005953">
    <property type="entry name" value="ATP_synth_csu_bac/chlpt"/>
</dbReference>
<evidence type="ECO:0000256" key="9">
    <source>
        <dbReference type="ARBA" id="ARBA00023065"/>
    </source>
</evidence>
<dbReference type="HAMAP" id="MF_01396">
    <property type="entry name" value="ATP_synth_c_bact"/>
    <property type="match status" value="1"/>
</dbReference>
<keyword evidence="10 14" id="KW-0446">Lipid-binding</keyword>
<evidence type="ECO:0000256" key="8">
    <source>
        <dbReference type="ARBA" id="ARBA00022989"/>
    </source>
</evidence>
<evidence type="ECO:0000256" key="10">
    <source>
        <dbReference type="ARBA" id="ARBA00023121"/>
    </source>
</evidence>
<dbReference type="FunFam" id="1.20.20.10:FF:000002">
    <property type="entry name" value="ATP synthase subunit c"/>
    <property type="match status" value="1"/>
</dbReference>
<dbReference type="SUPFAM" id="SSF81333">
    <property type="entry name" value="F1F0 ATP synthase subunit C"/>
    <property type="match status" value="1"/>
</dbReference>
<comment type="caution">
    <text evidence="16">The sequence shown here is derived from an EMBL/GenBank/DDBJ whole genome shotgun (WGS) entry which is preliminary data.</text>
</comment>
<sequence length="65" mass="6463">MGSGIAAGLAALGAAIGDGLIVSAAMNNIARQPARESAIKGMMFIGIGLTESLAIIAIVISFMLM</sequence>
<comment type="function">
    <text evidence="13 14">F(1)F(0) ATP synthase produces ATP from ADP in the presence of a proton or sodium gradient. F-type ATPases consist of two structural domains, F(1) containing the extramembraneous catalytic core and F(0) containing the membrane proton channel, linked together by a central stalk and a peripheral stalk. During catalysis, ATP synthesis in the catalytic domain of F(1) is coupled via a rotary mechanism of the central stalk subunits to proton translocation.</text>
</comment>
<feature type="site" description="Reversibly protonated during proton transport" evidence="14">
    <location>
        <position position="51"/>
    </location>
</feature>
<keyword evidence="5 14" id="KW-0138">CF(0)</keyword>
<dbReference type="Pfam" id="PF00137">
    <property type="entry name" value="ATP-synt_C"/>
    <property type="match status" value="1"/>
</dbReference>
<protein>
    <recommendedName>
        <fullName evidence="14">ATP synthase subunit c</fullName>
    </recommendedName>
    <alternativeName>
        <fullName evidence="14">ATP synthase F(0) sector subunit c</fullName>
    </alternativeName>
    <alternativeName>
        <fullName evidence="14">F-type ATPase subunit c</fullName>
        <shortName evidence="14">F-ATPase subunit c</shortName>
    </alternativeName>
    <alternativeName>
        <fullName evidence="14">Lipid-binding protein</fullName>
    </alternativeName>
</protein>
<dbReference type="InterPro" id="IPR000454">
    <property type="entry name" value="ATP_synth_F0_csu"/>
</dbReference>
<evidence type="ECO:0000256" key="13">
    <source>
        <dbReference type="ARBA" id="ARBA00025198"/>
    </source>
</evidence>
<evidence type="ECO:0000256" key="14">
    <source>
        <dbReference type="HAMAP-Rule" id="MF_01396"/>
    </source>
</evidence>
<feature type="domain" description="V-ATPase proteolipid subunit C-like" evidence="15">
    <location>
        <begin position="1"/>
        <end position="64"/>
    </location>
</feature>
<dbReference type="Proteomes" id="UP000287101">
    <property type="component" value="Unassembled WGS sequence"/>
</dbReference>
<dbReference type="CDD" id="cd18121">
    <property type="entry name" value="ATP-synt_Fo_c"/>
    <property type="match status" value="1"/>
</dbReference>
<evidence type="ECO:0000313" key="16">
    <source>
        <dbReference type="EMBL" id="RSU03293.1"/>
    </source>
</evidence>
<comment type="similarity">
    <text evidence="2 14">Belongs to the ATPase C chain family.</text>
</comment>
<evidence type="ECO:0000256" key="4">
    <source>
        <dbReference type="ARBA" id="ARBA00022475"/>
    </source>
</evidence>
<proteinExistence type="inferred from homology"/>
<keyword evidence="7 14" id="KW-0375">Hydrogen ion transport</keyword>
<dbReference type="GO" id="GO:0045259">
    <property type="term" value="C:proton-transporting ATP synthase complex"/>
    <property type="evidence" value="ECO:0007669"/>
    <property type="project" value="UniProtKB-KW"/>
</dbReference>
<keyword evidence="17" id="KW-1185">Reference proteome</keyword>
<evidence type="ECO:0000256" key="11">
    <source>
        <dbReference type="ARBA" id="ARBA00023136"/>
    </source>
</evidence>
<dbReference type="RefSeq" id="WP_126831503.1">
    <property type="nucleotide sequence ID" value="NZ_CBCRYB010000001.1"/>
</dbReference>
<dbReference type="PRINTS" id="PR00124">
    <property type="entry name" value="ATPASEC"/>
</dbReference>
<evidence type="ECO:0000313" key="17">
    <source>
        <dbReference type="Proteomes" id="UP000287101"/>
    </source>
</evidence>
<dbReference type="InterPro" id="IPR038662">
    <property type="entry name" value="ATP_synth_F0_csu_sf"/>
</dbReference>
<feature type="transmembrane region" description="Helical" evidence="14">
    <location>
        <begin position="41"/>
        <end position="64"/>
    </location>
</feature>
<dbReference type="Gene3D" id="1.20.20.10">
    <property type="entry name" value="F1F0 ATP synthase subunit C"/>
    <property type="match status" value="1"/>
</dbReference>
<evidence type="ECO:0000256" key="2">
    <source>
        <dbReference type="ARBA" id="ARBA00006704"/>
    </source>
</evidence>
<keyword evidence="9 14" id="KW-0406">Ion transport</keyword>
<dbReference type="OrthoDB" id="2357540at2"/>
<dbReference type="InterPro" id="IPR002379">
    <property type="entry name" value="ATPase_proteolipid_c-like_dom"/>
</dbReference>
<keyword evidence="6 14" id="KW-0812">Transmembrane</keyword>
<comment type="function">
    <text evidence="14">Key component of the F(0) channel; it plays a direct role in translocation across the membrane. A homomeric c-ring of between 10-14 subunits forms the central stalk rotor element with the F(1) delta and epsilon subunits.</text>
</comment>
<accession>A0A430A841</accession>
<dbReference type="InterPro" id="IPR035921">
    <property type="entry name" value="F/V-ATP_Csub_sf"/>
</dbReference>
<dbReference type="NCBIfam" id="TIGR01260">
    <property type="entry name" value="ATP_synt_c"/>
    <property type="match status" value="1"/>
</dbReference>
<gene>
    <name evidence="14" type="primary">atpE</name>
    <name evidence="16" type="ORF">CBF31_06150</name>
</gene>
<reference evidence="16 17" key="1">
    <citation type="submission" date="2017-05" db="EMBL/GenBank/DDBJ databases">
        <title>Vagococcus spp. assemblies.</title>
        <authorList>
            <person name="Gulvik C.A."/>
        </authorList>
    </citation>
    <scope>NUCLEOTIDE SEQUENCE [LARGE SCALE GENOMIC DNA]</scope>
    <source>
        <strain evidence="16 17">CCUG 41755</strain>
    </source>
</reference>
<evidence type="ECO:0000259" key="15">
    <source>
        <dbReference type="Pfam" id="PF00137"/>
    </source>
</evidence>
<keyword evidence="3 14" id="KW-0813">Transport</keyword>